<dbReference type="Pfam" id="PF07510">
    <property type="entry name" value="GmrSD_C"/>
    <property type="match status" value="1"/>
</dbReference>
<dbReference type="PANTHER" id="PTHR35149:SF2">
    <property type="entry name" value="DUF262 DOMAIN-CONTAINING PROTEIN"/>
    <property type="match status" value="1"/>
</dbReference>
<organism evidence="3 4">
    <name type="scientific">Deinococcus xinjiangensis</name>
    <dbReference type="NCBI Taxonomy" id="457454"/>
    <lineage>
        <taxon>Bacteria</taxon>
        <taxon>Thermotogati</taxon>
        <taxon>Deinococcota</taxon>
        <taxon>Deinococci</taxon>
        <taxon>Deinococcales</taxon>
        <taxon>Deinococcaceae</taxon>
        <taxon>Deinococcus</taxon>
    </lineage>
</organism>
<protein>
    <recommendedName>
        <fullName evidence="5">DUF262 domain-containing protein</fullName>
    </recommendedName>
</protein>
<dbReference type="EMBL" id="BAABRN010000011">
    <property type="protein sequence ID" value="GAA5501652.1"/>
    <property type="molecule type" value="Genomic_DNA"/>
</dbReference>
<dbReference type="RefSeq" id="WP_353541620.1">
    <property type="nucleotide sequence ID" value="NZ_BAABRN010000011.1"/>
</dbReference>
<comment type="caution">
    <text evidence="3">The sequence shown here is derived from an EMBL/GenBank/DDBJ whole genome shotgun (WGS) entry which is preliminary data.</text>
</comment>
<evidence type="ECO:0000313" key="3">
    <source>
        <dbReference type="EMBL" id="GAA5501652.1"/>
    </source>
</evidence>
<keyword evidence="4" id="KW-1185">Reference proteome</keyword>
<dbReference type="PANTHER" id="PTHR35149">
    <property type="entry name" value="SLL5132 PROTEIN"/>
    <property type="match status" value="1"/>
</dbReference>
<accession>A0ABP9VD59</accession>
<dbReference type="InterPro" id="IPR011089">
    <property type="entry name" value="GmrSD_C"/>
</dbReference>
<name>A0ABP9VD59_9DEIO</name>
<evidence type="ECO:0008006" key="5">
    <source>
        <dbReference type="Google" id="ProtNLM"/>
    </source>
</evidence>
<gene>
    <name evidence="3" type="ORF">Dxin01_01388</name>
</gene>
<dbReference type="Pfam" id="PF03235">
    <property type="entry name" value="GmrSD_N"/>
    <property type="match status" value="1"/>
</dbReference>
<reference evidence="3 4" key="1">
    <citation type="submission" date="2024-02" db="EMBL/GenBank/DDBJ databases">
        <title>Deinococcus xinjiangensis NBRC 107630.</title>
        <authorList>
            <person name="Ichikawa N."/>
            <person name="Katano-Makiyama Y."/>
            <person name="Hidaka K."/>
        </authorList>
    </citation>
    <scope>NUCLEOTIDE SEQUENCE [LARGE SCALE GENOMIC DNA]</scope>
    <source>
        <strain evidence="3 4">NBRC 107630</strain>
    </source>
</reference>
<dbReference type="InterPro" id="IPR004919">
    <property type="entry name" value="GmrSD_N"/>
</dbReference>
<proteinExistence type="predicted"/>
<evidence type="ECO:0000259" key="1">
    <source>
        <dbReference type="Pfam" id="PF03235"/>
    </source>
</evidence>
<evidence type="ECO:0000313" key="4">
    <source>
        <dbReference type="Proteomes" id="UP001458946"/>
    </source>
</evidence>
<dbReference type="Proteomes" id="UP001458946">
    <property type="component" value="Unassembled WGS sequence"/>
</dbReference>
<evidence type="ECO:0000259" key="2">
    <source>
        <dbReference type="Pfam" id="PF07510"/>
    </source>
</evidence>
<feature type="domain" description="GmrSD restriction endonucleases N-terminal" evidence="1">
    <location>
        <begin position="20"/>
        <end position="232"/>
    </location>
</feature>
<feature type="domain" description="GmrSD restriction endonucleases C-terminal" evidence="2">
    <location>
        <begin position="411"/>
        <end position="544"/>
    </location>
</feature>
<sequence>MTLLKSSWPSGANQIPPYFFTVPDYQRDFAWTAEEVDDLWQDITNSLSRKNEEYFLGAIVLSDTNNPKIREIVDGQQRLASLSMIFAAIRNAWEKRLSGVKQAAQVSDLYLGNVDRATQKVIPKLTLNANNRRIFQEHILDGMDVANLGKLSKSDKLVHAAFKRIEEHLDIYLKKSSDPLSQIVELEDFLSHKVQIITIETLDDSDAFIIFETLNDRGMDLAVADLVKNYLFSKAGKNLDQFKDQWREIVSDVGSQNITSFLRYVWLAENKVIREKELYKNIRQKYSTSTDVKKYIDMLTKRASQYSALRDENHEYWNDFYQEIRQDVAALNKFKVSQFIPLAFAVIETGDKKFIAEMINILTAISLRYTVISGYTTNNLENTYNDATLKVNELGALGFPNVKAILRRIYVDDSEFKEKFSQRDFTTNDIPKHILVQINSYMQGDNVSGVREHAPITLEHIAPKTPNAEWKTVIPDDVYEDIVLKIGNMTLLDRGINRKISNSGWSNKKSIAIDTSLLSINDELKTIDTWNKEEIIQRGKRLAEIACEVWKVNFDV</sequence>